<evidence type="ECO:0000256" key="1">
    <source>
        <dbReference type="ARBA" id="ARBA00022741"/>
    </source>
</evidence>
<accession>A0ABV8LXA1</accession>
<dbReference type="SUPFAM" id="SSF46894">
    <property type="entry name" value="C-terminal effector domain of the bipartite response regulators"/>
    <property type="match status" value="1"/>
</dbReference>
<dbReference type="InterPro" id="IPR016032">
    <property type="entry name" value="Sig_transdc_resp-reg_C-effctor"/>
</dbReference>
<proteinExistence type="predicted"/>
<keyword evidence="5" id="KW-1185">Reference proteome</keyword>
<organism evidence="4 5">
    <name type="scientific">Hamadaea flava</name>
    <dbReference type="NCBI Taxonomy" id="1742688"/>
    <lineage>
        <taxon>Bacteria</taxon>
        <taxon>Bacillati</taxon>
        <taxon>Actinomycetota</taxon>
        <taxon>Actinomycetes</taxon>
        <taxon>Micromonosporales</taxon>
        <taxon>Micromonosporaceae</taxon>
        <taxon>Hamadaea</taxon>
    </lineage>
</organism>
<dbReference type="SMART" id="SM00421">
    <property type="entry name" value="HTH_LUXR"/>
    <property type="match status" value="1"/>
</dbReference>
<name>A0ABV8LXA1_9ACTN</name>
<keyword evidence="1" id="KW-0547">Nucleotide-binding</keyword>
<evidence type="ECO:0000313" key="5">
    <source>
        <dbReference type="Proteomes" id="UP001595816"/>
    </source>
</evidence>
<dbReference type="Gene3D" id="1.10.10.10">
    <property type="entry name" value="Winged helix-like DNA-binding domain superfamily/Winged helix DNA-binding domain"/>
    <property type="match status" value="1"/>
</dbReference>
<evidence type="ECO:0000259" key="3">
    <source>
        <dbReference type="PROSITE" id="PS50043"/>
    </source>
</evidence>
<dbReference type="Proteomes" id="UP001595816">
    <property type="component" value="Unassembled WGS sequence"/>
</dbReference>
<feature type="domain" description="HTH luxR-type" evidence="3">
    <location>
        <begin position="855"/>
        <end position="917"/>
    </location>
</feature>
<dbReference type="InterPro" id="IPR036388">
    <property type="entry name" value="WH-like_DNA-bd_sf"/>
</dbReference>
<keyword evidence="2" id="KW-0067">ATP-binding</keyword>
<dbReference type="PROSITE" id="PS00622">
    <property type="entry name" value="HTH_LUXR_1"/>
    <property type="match status" value="1"/>
</dbReference>
<gene>
    <name evidence="4" type="ORF">ACFOZ4_30810</name>
</gene>
<dbReference type="Pfam" id="PF13191">
    <property type="entry name" value="AAA_16"/>
    <property type="match status" value="1"/>
</dbReference>
<dbReference type="PROSITE" id="PS50043">
    <property type="entry name" value="HTH_LUXR_2"/>
    <property type="match status" value="1"/>
</dbReference>
<dbReference type="PANTHER" id="PTHR16305:SF35">
    <property type="entry name" value="TRANSCRIPTIONAL ACTIVATOR DOMAIN"/>
    <property type="match status" value="1"/>
</dbReference>
<dbReference type="PRINTS" id="PR00038">
    <property type="entry name" value="HTHLUXR"/>
</dbReference>
<dbReference type="InterPro" id="IPR011990">
    <property type="entry name" value="TPR-like_helical_dom_sf"/>
</dbReference>
<comment type="caution">
    <text evidence="4">The sequence shown here is derived from an EMBL/GenBank/DDBJ whole genome shotgun (WGS) entry which is preliminary data.</text>
</comment>
<dbReference type="SUPFAM" id="SSF52540">
    <property type="entry name" value="P-loop containing nucleoside triphosphate hydrolases"/>
    <property type="match status" value="1"/>
</dbReference>
<dbReference type="InterPro" id="IPR041664">
    <property type="entry name" value="AAA_16"/>
</dbReference>
<reference evidence="5" key="1">
    <citation type="journal article" date="2019" name="Int. J. Syst. Evol. Microbiol.">
        <title>The Global Catalogue of Microorganisms (GCM) 10K type strain sequencing project: providing services to taxonomists for standard genome sequencing and annotation.</title>
        <authorList>
            <consortium name="The Broad Institute Genomics Platform"/>
            <consortium name="The Broad Institute Genome Sequencing Center for Infectious Disease"/>
            <person name="Wu L."/>
            <person name="Ma J."/>
        </authorList>
    </citation>
    <scope>NUCLEOTIDE SEQUENCE [LARGE SCALE GENOMIC DNA]</scope>
    <source>
        <strain evidence="5">CGMCC 4.7289</strain>
    </source>
</reference>
<dbReference type="InterPro" id="IPR000792">
    <property type="entry name" value="Tscrpt_reg_LuxR_C"/>
</dbReference>
<evidence type="ECO:0000313" key="4">
    <source>
        <dbReference type="EMBL" id="MFC4135023.1"/>
    </source>
</evidence>
<protein>
    <submittedName>
        <fullName evidence="4">LuxR C-terminal-related transcriptional regulator</fullName>
    </submittedName>
</protein>
<dbReference type="InterPro" id="IPR027417">
    <property type="entry name" value="P-loop_NTPase"/>
</dbReference>
<dbReference type="Pfam" id="PF00196">
    <property type="entry name" value="GerE"/>
    <property type="match status" value="1"/>
</dbReference>
<dbReference type="PANTHER" id="PTHR16305">
    <property type="entry name" value="TESTICULAR SOLUBLE ADENYLYL CYCLASE"/>
    <property type="match status" value="1"/>
</dbReference>
<evidence type="ECO:0000256" key="2">
    <source>
        <dbReference type="ARBA" id="ARBA00022840"/>
    </source>
</evidence>
<dbReference type="RefSeq" id="WP_275978396.1">
    <property type="nucleotide sequence ID" value="NZ_JBHSAY010000020.1"/>
</dbReference>
<sequence length="917" mass="96854">MVFASTVHVSRLRGRNREADAIAGLLAGAAAGRGGALTICGDLGLGKSALLDHAERTATGFAVLRTAGVAAEAHLPYAGLIRLLEPLAGGVDRLADEHQRAVRQVLRGEGSPEADRLALRLGVLALLGSAGRPVLCGVDDADLVDPATGDVLAFVARRLSNRPVAALLTTSQPVDGVRTLRLAALDFADSQALIADRLDLVDEAVAAHLAEIGHGNPQALADLAESLTAAQRAGVAPPPRGLPGGSPLRQAYRARVEGLPSETRELLLLAATEEAMHTSTLARAAEAAGLGLGALSPAELSGVVRVADGVVTFPQPLVRLTAYELAPSARRREAHRLLAGLLDRTPDRLRRALHRAAAGHAPDPVLAAELAEAATGNVRPDEAAVALERAADLSGDPQTTAAHLVAAARSVWLAGRPAYARCLISRVRRALADVPRTPEADRVLGQTDLLLGEIELRSGATAAALDALLAAADRLADSHRALAVSVLMRASEAACFSGEYPRIAEVRARAEALRRPDDSLRLRFVFAQIDGFAATFTGRFDQAGPALRDAIALSERLGEPGALAAAGAAALLLGDDHTALRVTERACASADAAGDRAVLPVTLELMAYAQLWLGRHDAVHQTCLAGLRAARAGGQENYVGDHLGLLAVLAAVRGETEECRRRLDQLRAPVEAGRVSRPRVLRDWALAVLDLAAGRSAEALSRLAGIADPATGHGHVVVQVLATPSLVEAAARCGAADLARPAWQAYDQWAEQTGDPARRALARRCQALLAERGSPEAEAHFRAALDLHAASDADFEHAHTQLLFGQELRRTRRPRDAREHLHRAWDLFQSTGAVHWTDQVRAELRAAGEPIATPTLDASAALTAQQLQIAQLVADGATNREVAAQLFISTRTVDHHMRNIFHRLGIRSRTELVRALH</sequence>
<dbReference type="CDD" id="cd06170">
    <property type="entry name" value="LuxR_C_like"/>
    <property type="match status" value="1"/>
</dbReference>
<dbReference type="Gene3D" id="1.25.40.10">
    <property type="entry name" value="Tetratricopeptide repeat domain"/>
    <property type="match status" value="1"/>
</dbReference>
<dbReference type="EMBL" id="JBHSAY010000020">
    <property type="protein sequence ID" value="MFC4135023.1"/>
    <property type="molecule type" value="Genomic_DNA"/>
</dbReference>